<name>A0A3M5WVR9_PSEAP</name>
<protein>
    <submittedName>
        <fullName evidence="1">Uncharacterized protein</fullName>
    </submittedName>
</protein>
<comment type="caution">
    <text evidence="1">The sequence shown here is derived from an EMBL/GenBank/DDBJ whole genome shotgun (WGS) entry which is preliminary data.</text>
</comment>
<reference evidence="1 2" key="1">
    <citation type="submission" date="2018-08" db="EMBL/GenBank/DDBJ databases">
        <title>Recombination of ecologically and evolutionarily significant loci maintains genetic cohesion in the Pseudomonas syringae species complex.</title>
        <authorList>
            <person name="Dillon M."/>
            <person name="Thakur S."/>
            <person name="Almeida R.N.D."/>
            <person name="Weir B.S."/>
            <person name="Guttman D.S."/>
        </authorList>
    </citation>
    <scope>NUCLEOTIDE SEQUENCE [LARGE SCALE GENOMIC DNA]</scope>
    <source>
        <strain evidence="1 2">ICMP 11935</strain>
    </source>
</reference>
<organism evidence="1 2">
    <name type="scientific">Pseudomonas syringae pv. aptata</name>
    <dbReference type="NCBI Taxonomy" id="83167"/>
    <lineage>
        <taxon>Bacteria</taxon>
        <taxon>Pseudomonadati</taxon>
        <taxon>Pseudomonadota</taxon>
        <taxon>Gammaproteobacteria</taxon>
        <taxon>Pseudomonadales</taxon>
        <taxon>Pseudomonadaceae</taxon>
        <taxon>Pseudomonas</taxon>
        <taxon>Pseudomonas syringae</taxon>
    </lineage>
</organism>
<evidence type="ECO:0000313" key="1">
    <source>
        <dbReference type="EMBL" id="RMU73745.1"/>
    </source>
</evidence>
<dbReference type="AlphaFoldDB" id="A0A3M5WVR9"/>
<evidence type="ECO:0000313" key="2">
    <source>
        <dbReference type="Proteomes" id="UP000274315"/>
    </source>
</evidence>
<proteinExistence type="predicted"/>
<dbReference type="Proteomes" id="UP000274315">
    <property type="component" value="Unassembled WGS sequence"/>
</dbReference>
<sequence length="87" mass="9615">MCCVAVFEVVVQAFLFAKPLDEVQVGLAILHAVFAFGVSHTELEAVGVAYQVMFFQYLLNNLLYCSILENTLIGTMPEPCQIRSQGD</sequence>
<accession>A0A3M5WVR9</accession>
<dbReference type="EMBL" id="RBUF01000316">
    <property type="protein sequence ID" value="RMU73745.1"/>
    <property type="molecule type" value="Genomic_DNA"/>
</dbReference>
<gene>
    <name evidence="1" type="ORF">ALP24_200081</name>
</gene>